<gene>
    <name evidence="3" type="ORF">Ocin01_07672</name>
</gene>
<dbReference type="Pfam" id="PF00135">
    <property type="entry name" value="COesterase"/>
    <property type="match status" value="1"/>
</dbReference>
<dbReference type="EMBL" id="LJIJ01000304">
    <property type="protein sequence ID" value="ODM99000.1"/>
    <property type="molecule type" value="Genomic_DNA"/>
</dbReference>
<keyword evidence="4" id="KW-1185">Reference proteome</keyword>
<dbReference type="PANTHER" id="PTHR11559">
    <property type="entry name" value="CARBOXYLESTERASE"/>
    <property type="match status" value="1"/>
</dbReference>
<comment type="caution">
    <text evidence="3">The sequence shown here is derived from an EMBL/GenBank/DDBJ whole genome shotgun (WGS) entry which is preliminary data.</text>
</comment>
<dbReference type="InterPro" id="IPR050309">
    <property type="entry name" value="Type-B_Carboxylest/Lipase"/>
</dbReference>
<dbReference type="AlphaFoldDB" id="A0A1D2N194"/>
<dbReference type="Gene3D" id="3.40.50.1820">
    <property type="entry name" value="alpha/beta hydrolase"/>
    <property type="match status" value="1"/>
</dbReference>
<dbReference type="SUPFAM" id="SSF53474">
    <property type="entry name" value="alpha/beta-Hydrolases"/>
    <property type="match status" value="1"/>
</dbReference>
<sequence>MLNPQSKGYFQAAISNSGSSFCPWAFTRNPREQAVRLGNQLGCPTNNSEQLVECLVSLDPWELIQPQEKLLDIFIDPQDMFGPSVENVTSPELKATAFLTDYPYKLAAEGRTHPVPYISGVNSHEGCYRSAWFVGAPSFLNRLNTDWENVASSAFLLFQNDSQTFDKVRAYHFGEEKKEITISDYEPLTTLIGDRFFAMPARDAALLHAKLTGAPTYLYYFTEKVEDSVGHFLSTISDDSWLPRFLQMAADVVKRRIYKFLNLKIQDFGSCHADEMMMFVTVVPTTVMDIKPGHPQYEFSKKLIKVWTSFARNGKPDQLDGVTWDKVNLAVGDGNSTTNKVSSTSPIPKYLHINSNRPEMIDEPFHSRLSFWHELKLPRNLSPDQEQAYSHDIMKHKRIEADNDAIYSCRKEDTGNMRI</sequence>
<dbReference type="Proteomes" id="UP000094527">
    <property type="component" value="Unassembled WGS sequence"/>
</dbReference>
<proteinExistence type="predicted"/>
<feature type="domain" description="Carboxylesterase type B" evidence="2">
    <location>
        <begin position="1"/>
        <end position="328"/>
    </location>
</feature>
<dbReference type="InterPro" id="IPR029058">
    <property type="entry name" value="AB_hydrolase_fold"/>
</dbReference>
<evidence type="ECO:0000313" key="3">
    <source>
        <dbReference type="EMBL" id="ODM99000.1"/>
    </source>
</evidence>
<accession>A0A1D2N194</accession>
<protein>
    <submittedName>
        <fullName evidence="3">Venom carboxylesterase-6</fullName>
    </submittedName>
</protein>
<keyword evidence="1" id="KW-0325">Glycoprotein</keyword>
<evidence type="ECO:0000259" key="2">
    <source>
        <dbReference type="Pfam" id="PF00135"/>
    </source>
</evidence>
<evidence type="ECO:0000313" key="4">
    <source>
        <dbReference type="Proteomes" id="UP000094527"/>
    </source>
</evidence>
<dbReference type="STRING" id="48709.A0A1D2N194"/>
<name>A0A1D2N194_ORCCI</name>
<organism evidence="3 4">
    <name type="scientific">Orchesella cincta</name>
    <name type="common">Springtail</name>
    <name type="synonym">Podura cincta</name>
    <dbReference type="NCBI Taxonomy" id="48709"/>
    <lineage>
        <taxon>Eukaryota</taxon>
        <taxon>Metazoa</taxon>
        <taxon>Ecdysozoa</taxon>
        <taxon>Arthropoda</taxon>
        <taxon>Hexapoda</taxon>
        <taxon>Collembola</taxon>
        <taxon>Entomobryomorpha</taxon>
        <taxon>Entomobryoidea</taxon>
        <taxon>Orchesellidae</taxon>
        <taxon>Orchesellinae</taxon>
        <taxon>Orchesella</taxon>
    </lineage>
</organism>
<evidence type="ECO:0000256" key="1">
    <source>
        <dbReference type="ARBA" id="ARBA00023180"/>
    </source>
</evidence>
<dbReference type="InterPro" id="IPR002018">
    <property type="entry name" value="CarbesteraseB"/>
</dbReference>
<reference evidence="3 4" key="1">
    <citation type="journal article" date="2016" name="Genome Biol. Evol.">
        <title>Gene Family Evolution Reflects Adaptation to Soil Environmental Stressors in the Genome of the Collembolan Orchesella cincta.</title>
        <authorList>
            <person name="Faddeeva-Vakhrusheva A."/>
            <person name="Derks M.F."/>
            <person name="Anvar S.Y."/>
            <person name="Agamennone V."/>
            <person name="Suring W."/>
            <person name="Smit S."/>
            <person name="van Straalen N.M."/>
            <person name="Roelofs D."/>
        </authorList>
    </citation>
    <scope>NUCLEOTIDE SEQUENCE [LARGE SCALE GENOMIC DNA]</scope>
    <source>
        <tissue evidence="3">Mixed pool</tissue>
    </source>
</reference>
<dbReference type="OrthoDB" id="19653at2759"/>